<dbReference type="Proteomes" id="UP000321129">
    <property type="component" value="Unassembled WGS sequence"/>
</dbReference>
<dbReference type="OrthoDB" id="9996045at2"/>
<keyword evidence="2" id="KW-1185">Reference proteome</keyword>
<organism evidence="1 2">
    <name type="scientific">Flavisphingopyxis soli</name>
    <dbReference type="NCBI Taxonomy" id="2601267"/>
    <lineage>
        <taxon>Bacteria</taxon>
        <taxon>Pseudomonadati</taxon>
        <taxon>Pseudomonadota</taxon>
        <taxon>Alphaproteobacteria</taxon>
        <taxon>Sphingomonadales</taxon>
        <taxon>Sphingopyxidaceae</taxon>
        <taxon>Flavisphingopyxis</taxon>
    </lineage>
</organism>
<accession>A0A5C6ULH6</accession>
<reference evidence="1 2" key="1">
    <citation type="submission" date="2019-08" db="EMBL/GenBank/DDBJ databases">
        <title>Sphingorhabdus soil sp. nov., isolated from arctic soil.</title>
        <authorList>
            <person name="Liu Y."/>
        </authorList>
    </citation>
    <scope>NUCLEOTIDE SEQUENCE [LARGE SCALE GENOMIC DNA]</scope>
    <source>
        <strain evidence="1 2">D-2Q-5-6</strain>
    </source>
</reference>
<protein>
    <submittedName>
        <fullName evidence="1">Uncharacterized protein</fullName>
    </submittedName>
</protein>
<evidence type="ECO:0000313" key="1">
    <source>
        <dbReference type="EMBL" id="TXC73943.1"/>
    </source>
</evidence>
<dbReference type="RefSeq" id="WP_147121780.1">
    <property type="nucleotide sequence ID" value="NZ_VOPY01000001.1"/>
</dbReference>
<name>A0A5C6ULH6_9SPHN</name>
<gene>
    <name evidence="1" type="ORF">FSZ31_04275</name>
</gene>
<dbReference type="AlphaFoldDB" id="A0A5C6ULH6"/>
<comment type="caution">
    <text evidence="1">The sequence shown here is derived from an EMBL/GenBank/DDBJ whole genome shotgun (WGS) entry which is preliminary data.</text>
</comment>
<sequence length="101" mass="11021">MSDAADIIALVTPLLNEEQKAAISDLFEAFDEAMAEERQAERFGVALAMAPILDRSKVSFFADHVGPGDRIGAAEARDFFRRVEARVEAVCAGLHRIEASE</sequence>
<dbReference type="EMBL" id="VOPY01000001">
    <property type="protein sequence ID" value="TXC73943.1"/>
    <property type="molecule type" value="Genomic_DNA"/>
</dbReference>
<proteinExistence type="predicted"/>
<evidence type="ECO:0000313" key="2">
    <source>
        <dbReference type="Proteomes" id="UP000321129"/>
    </source>
</evidence>